<dbReference type="NCBIfam" id="NF005754">
    <property type="entry name" value="PRK07578.1"/>
    <property type="match status" value="1"/>
</dbReference>
<dbReference type="SUPFAM" id="SSF51735">
    <property type="entry name" value="NAD(P)-binding Rossmann-fold domains"/>
    <property type="match status" value="1"/>
</dbReference>
<sequence>MTRKILVVGASGLIGHAVADELSKNHEVIRASRNGDERVDMSDIDSVRALFERIGDVDDVVCCAGAAPFKHVTELSAEDYEDGLRSKAMGQINVVTEGMKRVADGGSFTLISGILTTVPIHGSVASAVANGAVESYVVTAASELPRGLRINAVSPTVLKEATGYHSAFPGFKQVPAEDVVQAFVRSVEGVESGQVLTVWG</sequence>
<proteinExistence type="inferred from homology"/>
<dbReference type="RefSeq" id="WP_129316515.1">
    <property type="nucleotide sequence ID" value="NZ_NOIQ01000036.1"/>
</dbReference>
<name>A0A7K1LKH9_9MICC</name>
<dbReference type="Gene3D" id="3.40.50.720">
    <property type="entry name" value="NAD(P)-binding Rossmann-like Domain"/>
    <property type="match status" value="1"/>
</dbReference>
<keyword evidence="4" id="KW-1185">Reference proteome</keyword>
<evidence type="ECO:0000313" key="3">
    <source>
        <dbReference type="EMBL" id="MUN55711.1"/>
    </source>
</evidence>
<evidence type="ECO:0000256" key="2">
    <source>
        <dbReference type="ARBA" id="ARBA00023002"/>
    </source>
</evidence>
<accession>A0A7K1LKH9</accession>
<evidence type="ECO:0000313" key="4">
    <source>
        <dbReference type="Proteomes" id="UP000462152"/>
    </source>
</evidence>
<dbReference type="CDD" id="cd11731">
    <property type="entry name" value="Lin1944_like_SDR_c"/>
    <property type="match status" value="1"/>
</dbReference>
<dbReference type="OrthoDB" id="9787486at2"/>
<dbReference type="Pfam" id="PF13561">
    <property type="entry name" value="adh_short_C2"/>
    <property type="match status" value="1"/>
</dbReference>
<gene>
    <name evidence="3" type="ORF">GMA10_10900</name>
</gene>
<organism evidence="3 4">
    <name type="scientific">Rothia koreensis</name>
    <dbReference type="NCBI Taxonomy" id="592378"/>
    <lineage>
        <taxon>Bacteria</taxon>
        <taxon>Bacillati</taxon>
        <taxon>Actinomycetota</taxon>
        <taxon>Actinomycetes</taxon>
        <taxon>Micrococcales</taxon>
        <taxon>Micrococcaceae</taxon>
        <taxon>Rothia</taxon>
    </lineage>
</organism>
<dbReference type="InterPro" id="IPR002347">
    <property type="entry name" value="SDR_fam"/>
</dbReference>
<dbReference type="PANTHER" id="PTHR43477">
    <property type="entry name" value="DIHYDROANTICAPSIN 7-DEHYDROGENASE"/>
    <property type="match status" value="1"/>
</dbReference>
<reference evidence="3 4" key="1">
    <citation type="submission" date="2019-12" db="EMBL/GenBank/DDBJ databases">
        <authorList>
            <person name="Li J."/>
            <person name="Shi Y."/>
            <person name="Xu G."/>
            <person name="Xiao D."/>
            <person name="Ran X."/>
        </authorList>
    </citation>
    <scope>NUCLEOTIDE SEQUENCE [LARGE SCALE GENOMIC DNA]</scope>
    <source>
        <strain evidence="3 4">JCM 15915</strain>
    </source>
</reference>
<dbReference type="GO" id="GO:0016491">
    <property type="term" value="F:oxidoreductase activity"/>
    <property type="evidence" value="ECO:0007669"/>
    <property type="project" value="UniProtKB-KW"/>
</dbReference>
<dbReference type="PANTHER" id="PTHR43477:SF1">
    <property type="entry name" value="DIHYDROANTICAPSIN 7-DEHYDROGENASE"/>
    <property type="match status" value="1"/>
</dbReference>
<protein>
    <submittedName>
        <fullName evidence="3">Short chain dehydrogenase</fullName>
    </submittedName>
</protein>
<comment type="similarity">
    <text evidence="1">Belongs to the short-chain dehydrogenases/reductases (SDR) family.</text>
</comment>
<comment type="caution">
    <text evidence="3">The sequence shown here is derived from an EMBL/GenBank/DDBJ whole genome shotgun (WGS) entry which is preliminary data.</text>
</comment>
<dbReference type="InterPro" id="IPR051122">
    <property type="entry name" value="SDR_DHRS6-like"/>
</dbReference>
<dbReference type="AlphaFoldDB" id="A0A7K1LKH9"/>
<evidence type="ECO:0000256" key="1">
    <source>
        <dbReference type="ARBA" id="ARBA00006484"/>
    </source>
</evidence>
<dbReference type="Proteomes" id="UP000462152">
    <property type="component" value="Unassembled WGS sequence"/>
</dbReference>
<dbReference type="EMBL" id="WOGT01000008">
    <property type="protein sequence ID" value="MUN55711.1"/>
    <property type="molecule type" value="Genomic_DNA"/>
</dbReference>
<dbReference type="InterPro" id="IPR036291">
    <property type="entry name" value="NAD(P)-bd_dom_sf"/>
</dbReference>
<dbReference type="PRINTS" id="PR00081">
    <property type="entry name" value="GDHRDH"/>
</dbReference>
<keyword evidence="2" id="KW-0560">Oxidoreductase</keyword>